<keyword evidence="1" id="KW-0808">Transferase</keyword>
<protein>
    <submittedName>
        <fullName evidence="1">Glycosyltransferase family 4 protein</fullName>
    </submittedName>
</protein>
<dbReference type="CDD" id="cd03801">
    <property type="entry name" value="GT4_PimA-like"/>
    <property type="match status" value="1"/>
</dbReference>
<dbReference type="Proteomes" id="UP000305848">
    <property type="component" value="Unassembled WGS sequence"/>
</dbReference>
<dbReference type="Pfam" id="PF13692">
    <property type="entry name" value="Glyco_trans_1_4"/>
    <property type="match status" value="1"/>
</dbReference>
<evidence type="ECO:0000313" key="1">
    <source>
        <dbReference type="EMBL" id="TKK65022.1"/>
    </source>
</evidence>
<name>A0A4U3KRW9_9BACT</name>
<reference evidence="1 2" key="1">
    <citation type="submission" date="2019-05" db="EMBL/GenBank/DDBJ databases">
        <title>Panacibacter sp. strain 17mud1-8 Genome sequencing and assembly.</title>
        <authorList>
            <person name="Chhetri G."/>
        </authorList>
    </citation>
    <scope>NUCLEOTIDE SEQUENCE [LARGE SCALE GENOMIC DNA]</scope>
    <source>
        <strain evidence="1 2">17mud1-8</strain>
    </source>
</reference>
<keyword evidence="2" id="KW-1185">Reference proteome</keyword>
<dbReference type="AlphaFoldDB" id="A0A4U3KRW9"/>
<proteinExistence type="predicted"/>
<dbReference type="SUPFAM" id="SSF53756">
    <property type="entry name" value="UDP-Glycosyltransferase/glycogen phosphorylase"/>
    <property type="match status" value="1"/>
</dbReference>
<sequence length="356" mass="40596">MDTKNNSERTIHFFTKGDRNTASSRQRAYIVADKLKEVGLSCIVHEPFVNRLNKTKWPKKAVVIKDLFTCLLQVKSNDVIYLQRTVYSSYFINVLLLHHSFFKSKLVFDFDDAIFLHLPAQTERLTRKAERVIVGSHLLQEWAQQYNKHVYLLPTAIDFLCYSKYSIEYSEVKPITIGWIGHGPDHYENLEIFAPVIKACASRGLNIQLLIIGSLRSEKVKSLFSHIAGVTTHFIDSLDWSAPDVIPQALQPFDIGVMPLKNTEWNTGKCAFKAIEYMALGIPVVVSAIGENNYLIKNGINGFRASDTTEWADKLEQLICSVELRKKMGQCGQQTIKQYYAYHAIIPTLYNILQSV</sequence>
<comment type="caution">
    <text evidence="1">The sequence shown here is derived from an EMBL/GenBank/DDBJ whole genome shotgun (WGS) entry which is preliminary data.</text>
</comment>
<dbReference type="GO" id="GO:0016740">
    <property type="term" value="F:transferase activity"/>
    <property type="evidence" value="ECO:0007669"/>
    <property type="project" value="UniProtKB-KW"/>
</dbReference>
<organism evidence="1 2">
    <name type="scientific">Ilyomonas limi</name>
    <dbReference type="NCBI Taxonomy" id="2575867"/>
    <lineage>
        <taxon>Bacteria</taxon>
        <taxon>Pseudomonadati</taxon>
        <taxon>Bacteroidota</taxon>
        <taxon>Chitinophagia</taxon>
        <taxon>Chitinophagales</taxon>
        <taxon>Chitinophagaceae</taxon>
        <taxon>Ilyomonas</taxon>
    </lineage>
</organism>
<evidence type="ECO:0000313" key="2">
    <source>
        <dbReference type="Proteomes" id="UP000305848"/>
    </source>
</evidence>
<gene>
    <name evidence="1" type="ORF">FC093_21195</name>
</gene>
<dbReference type="EMBL" id="SZQL01000025">
    <property type="protein sequence ID" value="TKK65022.1"/>
    <property type="molecule type" value="Genomic_DNA"/>
</dbReference>
<accession>A0A4U3KRW9</accession>
<dbReference type="PANTHER" id="PTHR12526">
    <property type="entry name" value="GLYCOSYLTRANSFERASE"/>
    <property type="match status" value="1"/>
</dbReference>
<dbReference type="RefSeq" id="WP_137263821.1">
    <property type="nucleotide sequence ID" value="NZ_SZQL01000025.1"/>
</dbReference>
<dbReference type="OrthoDB" id="9815351at2"/>
<dbReference type="Gene3D" id="3.40.50.2000">
    <property type="entry name" value="Glycogen Phosphorylase B"/>
    <property type="match status" value="1"/>
</dbReference>